<evidence type="ECO:0000256" key="4">
    <source>
        <dbReference type="ARBA" id="ARBA00023002"/>
    </source>
</evidence>
<keyword evidence="10" id="KW-0472">Membrane</keyword>
<comment type="activity regulation">
    <text evidence="7">Allosterically activated by fructose 1,6-bisphosphate (FBP).</text>
</comment>
<keyword evidence="4 7" id="KW-0560">Oxidoreductase</keyword>
<evidence type="ECO:0000313" key="13">
    <source>
        <dbReference type="EMBL" id="ACQ80684.1"/>
    </source>
</evidence>
<evidence type="ECO:0000256" key="7">
    <source>
        <dbReference type="HAMAP-Rule" id="MF_00488"/>
    </source>
</evidence>
<feature type="active site" description="Proton acceptor" evidence="7 8">
    <location>
        <position position="186"/>
    </location>
</feature>
<feature type="binding site" evidence="9">
    <location>
        <begin position="20"/>
        <end position="25"/>
    </location>
    <ligand>
        <name>NAD(+)</name>
        <dbReference type="ChEBI" id="CHEBI:57540"/>
    </ligand>
</feature>
<keyword evidence="7" id="KW-0021">Allosteric enzyme</keyword>
<dbReference type="Pfam" id="PF00056">
    <property type="entry name" value="Ldh_1_N"/>
    <property type="match status" value="1"/>
</dbReference>
<evidence type="ECO:0000259" key="11">
    <source>
        <dbReference type="Pfam" id="PF00056"/>
    </source>
</evidence>
<organism evidence="13 14">
    <name type="scientific">Beutenbergia cavernae (strain ATCC BAA-8 / DSM 12333 / CCUG 43141 / JCM 11478 / NBRC 16432 / NCIMB 13614 / HKI 0122)</name>
    <dbReference type="NCBI Taxonomy" id="471853"/>
    <lineage>
        <taxon>Bacteria</taxon>
        <taxon>Bacillati</taxon>
        <taxon>Actinomycetota</taxon>
        <taxon>Actinomycetes</taxon>
        <taxon>Micrococcales</taxon>
        <taxon>Beutenbergiaceae</taxon>
        <taxon>Beutenbergia</taxon>
    </lineage>
</organism>
<evidence type="ECO:0000256" key="8">
    <source>
        <dbReference type="PIRSR" id="PIRSR000102-1"/>
    </source>
</evidence>
<dbReference type="Gene3D" id="3.40.50.720">
    <property type="entry name" value="NAD(P)-binding Rossmann-like Domain"/>
    <property type="match status" value="1"/>
</dbReference>
<evidence type="ECO:0000256" key="5">
    <source>
        <dbReference type="ARBA" id="ARBA00023027"/>
    </source>
</evidence>
<dbReference type="NCBIfam" id="TIGR01771">
    <property type="entry name" value="L-LDH-NAD"/>
    <property type="match status" value="1"/>
</dbReference>
<feature type="modified residue" description="Phosphotyrosine" evidence="7">
    <location>
        <position position="233"/>
    </location>
</feature>
<feature type="binding site" evidence="7">
    <location>
        <position position="179"/>
    </location>
    <ligand>
        <name>beta-D-fructose 1,6-bisphosphate</name>
        <dbReference type="ChEBI" id="CHEBI:32966"/>
        <note>allosteric activator</note>
    </ligand>
</feature>
<evidence type="ECO:0000256" key="10">
    <source>
        <dbReference type="SAM" id="Phobius"/>
    </source>
</evidence>
<feature type="binding site" evidence="7">
    <location>
        <position position="24"/>
    </location>
    <ligand>
        <name>NAD(+)</name>
        <dbReference type="ChEBI" id="CHEBI:57540"/>
    </ligand>
</feature>
<name>C5BWL8_BEUC1</name>
<dbReference type="InterPro" id="IPR001557">
    <property type="entry name" value="L-lactate/malate_DH"/>
</dbReference>
<dbReference type="GO" id="GO:0005737">
    <property type="term" value="C:cytoplasm"/>
    <property type="evidence" value="ECO:0007669"/>
    <property type="project" value="UniProtKB-SubCell"/>
</dbReference>
<dbReference type="InterPro" id="IPR036291">
    <property type="entry name" value="NAD(P)-bd_dom_sf"/>
</dbReference>
<comment type="subunit">
    <text evidence="7">Homotetramer.</text>
</comment>
<reference evidence="13 14" key="1">
    <citation type="journal article" date="2009" name="Stand. Genomic Sci.">
        <title>Complete genome sequence of Beutenbergia cavernae type strain (HKI 0122).</title>
        <authorList>
            <person name="Land M."/>
            <person name="Pukall R."/>
            <person name="Abt B."/>
            <person name="Goker M."/>
            <person name="Rohde M."/>
            <person name="Glavina Del Rio T."/>
            <person name="Tice H."/>
            <person name="Copeland A."/>
            <person name="Cheng J.F."/>
            <person name="Lucas S."/>
            <person name="Chen F."/>
            <person name="Nolan M."/>
            <person name="Bruce D."/>
            <person name="Goodwin L."/>
            <person name="Pitluck S."/>
            <person name="Ivanova N."/>
            <person name="Mavromatis K."/>
            <person name="Ovchinnikova G."/>
            <person name="Pati A."/>
            <person name="Chen A."/>
            <person name="Palaniappan K."/>
            <person name="Hauser L."/>
            <person name="Chang Y.J."/>
            <person name="Jefferies C.C."/>
            <person name="Saunders E."/>
            <person name="Brettin T."/>
            <person name="Detter J.C."/>
            <person name="Han C."/>
            <person name="Chain P."/>
            <person name="Bristow J."/>
            <person name="Eisen J.A."/>
            <person name="Markowitz V."/>
            <person name="Hugenholtz P."/>
            <person name="Kyrpides N.C."/>
            <person name="Klenk H.P."/>
            <person name="Lapidus A."/>
        </authorList>
    </citation>
    <scope>NUCLEOTIDE SEQUENCE [LARGE SCALE GENOMIC DNA]</scope>
    <source>
        <strain evidence="14">ATCC BAA-8 / DSM 12333 / NBRC 16432</strain>
    </source>
</reference>
<feature type="binding site" evidence="7 9">
    <location>
        <position position="45"/>
    </location>
    <ligand>
        <name>NAD(+)</name>
        <dbReference type="ChEBI" id="CHEBI:57540"/>
    </ligand>
</feature>
<dbReference type="EC" id="1.1.1.27" evidence="3 7"/>
<evidence type="ECO:0000256" key="9">
    <source>
        <dbReference type="PIRSR" id="PIRSR000102-3"/>
    </source>
</evidence>
<dbReference type="OrthoDB" id="9802969at2"/>
<dbReference type="eggNOG" id="COG0039">
    <property type="taxonomic scope" value="Bacteria"/>
</dbReference>
<feature type="binding site" evidence="7">
    <location>
        <begin position="90"/>
        <end position="91"/>
    </location>
    <ligand>
        <name>NAD(+)</name>
        <dbReference type="ChEBI" id="CHEBI:57540"/>
    </ligand>
</feature>
<evidence type="ECO:0000256" key="2">
    <source>
        <dbReference type="ARBA" id="ARBA00006054"/>
    </source>
</evidence>
<dbReference type="PRINTS" id="PR00086">
    <property type="entry name" value="LLDHDRGNASE"/>
</dbReference>
<keyword evidence="10" id="KW-1133">Transmembrane helix</keyword>
<accession>C5BWL8</accession>
<comment type="subcellular location">
    <subcellularLocation>
        <location evidence="7">Cytoplasm</location>
    </subcellularLocation>
</comment>
<dbReference type="InterPro" id="IPR018177">
    <property type="entry name" value="L-lactate_DH_AS"/>
</dbReference>
<keyword evidence="14" id="KW-1185">Reference proteome</keyword>
<comment type="caution">
    <text evidence="7">Lacks conserved residue(s) required for the propagation of feature annotation.</text>
</comment>
<dbReference type="STRING" id="471853.Bcav_2434"/>
<dbReference type="GO" id="GO:0004459">
    <property type="term" value="F:L-lactate dehydrogenase (NAD+) activity"/>
    <property type="evidence" value="ECO:0007669"/>
    <property type="project" value="UniProtKB-UniRule"/>
</dbReference>
<feature type="domain" description="Lactate/malate dehydrogenase N-terminal" evidence="11">
    <location>
        <begin position="16"/>
        <end position="153"/>
    </location>
</feature>
<dbReference type="HAMAP" id="MF_00488">
    <property type="entry name" value="Lactate_dehydrog"/>
    <property type="match status" value="1"/>
</dbReference>
<gene>
    <name evidence="7" type="primary">ldh</name>
    <name evidence="13" type="ordered locus">Bcav_2434</name>
</gene>
<keyword evidence="10" id="KW-0812">Transmembrane</keyword>
<sequence>MSADPTPSSSRSVSTLAVVGAGSVGATLAYAALMRGAARHVVLYDINRKKVEAEALDIGHGIEFMPQGTIEGSDDLEICRGADVVVFTAGAKQHPGQSRMDLAERTVGLVREVMPRLVAMTPDAIHVMVTNPVDVVTYAAQAVTGLPTQQLFGSGTVLDSSRMRYLVAQECGVAVQNVHAYILGEHGDSEIPIWSSASIGGVPLLEWPGHGRQPLFDVGVRERITHEVITSAYRIIEGKGATNYAVALAATRIIEAILRGEHRVLPVSTRIDDYVGISDVCMSVPTVVDRGGAVQRLLVPMDDAEIAGLRASADHIRSVARSLGF</sequence>
<evidence type="ECO:0000256" key="3">
    <source>
        <dbReference type="ARBA" id="ARBA00012967"/>
    </source>
</evidence>
<dbReference type="InterPro" id="IPR022383">
    <property type="entry name" value="Lactate/malate_DH_C"/>
</dbReference>
<feature type="binding site" evidence="7">
    <location>
        <position position="154"/>
    </location>
    <ligand>
        <name>NAD(+)</name>
        <dbReference type="ChEBI" id="CHEBI:57540"/>
    </ligand>
</feature>
<dbReference type="Proteomes" id="UP000007962">
    <property type="component" value="Chromosome"/>
</dbReference>
<feature type="domain" description="Lactate/malate dehydrogenase C-terminal" evidence="12">
    <location>
        <begin position="156"/>
        <end position="317"/>
    </location>
</feature>
<feature type="transmembrane region" description="Helical" evidence="10">
    <location>
        <begin position="12"/>
        <end position="33"/>
    </location>
</feature>
<keyword evidence="5 7" id="KW-0520">NAD</keyword>
<dbReference type="Pfam" id="PF02866">
    <property type="entry name" value="Ldh_1_C"/>
    <property type="match status" value="1"/>
</dbReference>
<protein>
    <recommendedName>
        <fullName evidence="3 7">L-lactate dehydrogenase</fullName>
        <shortName evidence="7">L-LDH</shortName>
        <ecNumber evidence="3 7">1.1.1.27</ecNumber>
    </recommendedName>
</protein>
<dbReference type="GO" id="GO:0006089">
    <property type="term" value="P:lactate metabolic process"/>
    <property type="evidence" value="ECO:0007669"/>
    <property type="project" value="TreeGrafter"/>
</dbReference>
<comment type="function">
    <text evidence="7">Catalyzes the conversion of lactate to pyruvate.</text>
</comment>
<proteinExistence type="inferred from homology"/>
<comment type="pathway">
    <text evidence="1 7">Fermentation; pyruvate fermentation to lactate; (S)-lactate from pyruvate: step 1/1.</text>
</comment>
<feature type="binding site" evidence="7">
    <location>
        <position position="50"/>
    </location>
    <ligand>
        <name>NAD(+)</name>
        <dbReference type="ChEBI" id="CHEBI:57540"/>
    </ligand>
</feature>
<dbReference type="Gene3D" id="3.90.110.10">
    <property type="entry name" value="Lactate dehydrogenase/glycoside hydrolase, family 4, C-terminal"/>
    <property type="match status" value="1"/>
</dbReference>
<keyword evidence="7" id="KW-0597">Phosphoprotein</keyword>
<dbReference type="HOGENOM" id="CLU_045401_1_1_11"/>
<dbReference type="KEGG" id="bcv:Bcav_2434"/>
<dbReference type="UniPathway" id="UPA00554">
    <property type="reaction ID" value="UER00611"/>
</dbReference>
<evidence type="ECO:0000256" key="6">
    <source>
        <dbReference type="ARBA" id="ARBA00049258"/>
    </source>
</evidence>
<dbReference type="GO" id="GO:0006096">
    <property type="term" value="P:glycolytic process"/>
    <property type="evidence" value="ECO:0007669"/>
    <property type="project" value="UniProtKB-UniRule"/>
</dbReference>
<evidence type="ECO:0000313" key="14">
    <source>
        <dbReference type="Proteomes" id="UP000007962"/>
    </source>
</evidence>
<dbReference type="PANTHER" id="PTHR43128:SF16">
    <property type="entry name" value="L-LACTATE DEHYDROGENASE"/>
    <property type="match status" value="1"/>
</dbReference>
<evidence type="ECO:0000256" key="1">
    <source>
        <dbReference type="ARBA" id="ARBA00004843"/>
    </source>
</evidence>
<feature type="binding site" evidence="7">
    <location>
        <begin position="159"/>
        <end position="162"/>
    </location>
    <ligand>
        <name>substrate</name>
    </ligand>
</feature>
<feature type="binding site" evidence="7">
    <location>
        <position position="99"/>
    </location>
    <ligand>
        <name>substrate</name>
    </ligand>
</feature>
<dbReference type="PIRSF" id="PIRSF000102">
    <property type="entry name" value="Lac_mal_DH"/>
    <property type="match status" value="1"/>
</dbReference>
<feature type="binding site" evidence="7">
    <location>
        <position position="164"/>
    </location>
    <ligand>
        <name>beta-D-fructose 1,6-bisphosphate</name>
        <dbReference type="ChEBI" id="CHEBI:32966"/>
        <note>allosteric activator</note>
    </ligand>
</feature>
<dbReference type="InterPro" id="IPR015955">
    <property type="entry name" value="Lactate_DH/Glyco_Ohase_4_C"/>
</dbReference>
<dbReference type="InterPro" id="IPR001236">
    <property type="entry name" value="Lactate/malate_DH_N"/>
</dbReference>
<feature type="binding site" evidence="7 9">
    <location>
        <begin position="129"/>
        <end position="131"/>
    </location>
    <ligand>
        <name>NAD(+)</name>
        <dbReference type="ChEBI" id="CHEBI:57540"/>
    </ligand>
</feature>
<dbReference type="SUPFAM" id="SSF51735">
    <property type="entry name" value="NAD(P)-binding Rossmann-fold domains"/>
    <property type="match status" value="1"/>
</dbReference>
<evidence type="ECO:0000259" key="12">
    <source>
        <dbReference type="Pfam" id="PF02866"/>
    </source>
</evidence>
<dbReference type="InterPro" id="IPR011304">
    <property type="entry name" value="L-lactate_DH"/>
</dbReference>
<dbReference type="PANTHER" id="PTHR43128">
    <property type="entry name" value="L-2-HYDROXYCARBOXYLATE DEHYDROGENASE (NAD(P)(+))"/>
    <property type="match status" value="1"/>
</dbReference>
<dbReference type="SUPFAM" id="SSF56327">
    <property type="entry name" value="LDH C-terminal domain-like"/>
    <property type="match status" value="1"/>
</dbReference>
<dbReference type="AlphaFoldDB" id="C5BWL8"/>
<feature type="binding site" evidence="7">
    <location>
        <position position="242"/>
    </location>
    <ligand>
        <name>substrate</name>
    </ligand>
</feature>
<dbReference type="RefSeq" id="WP_015882924.1">
    <property type="nucleotide sequence ID" value="NC_012669.1"/>
</dbReference>
<keyword evidence="7" id="KW-0963">Cytoplasm</keyword>
<comment type="catalytic activity">
    <reaction evidence="6 7">
        <text>(S)-lactate + NAD(+) = pyruvate + NADH + H(+)</text>
        <dbReference type="Rhea" id="RHEA:23444"/>
        <dbReference type="ChEBI" id="CHEBI:15361"/>
        <dbReference type="ChEBI" id="CHEBI:15378"/>
        <dbReference type="ChEBI" id="CHEBI:16651"/>
        <dbReference type="ChEBI" id="CHEBI:57540"/>
        <dbReference type="ChEBI" id="CHEBI:57945"/>
        <dbReference type="EC" id="1.1.1.27"/>
    </reaction>
</comment>
<feature type="binding site" evidence="7">
    <location>
        <begin position="131"/>
        <end position="134"/>
    </location>
    <ligand>
        <name>substrate</name>
    </ligand>
</feature>
<comment type="similarity">
    <text evidence="2 7">Belongs to the LDH/MDH superfamily. LDH family.</text>
</comment>
<dbReference type="PROSITE" id="PS00064">
    <property type="entry name" value="L_LDH"/>
    <property type="match status" value="1"/>
</dbReference>
<dbReference type="EMBL" id="CP001618">
    <property type="protein sequence ID" value="ACQ80684.1"/>
    <property type="molecule type" value="Genomic_DNA"/>
</dbReference>
<feature type="binding site" evidence="7">
    <location>
        <position position="93"/>
    </location>
    <ligand>
        <name>substrate</name>
    </ligand>
</feature>